<reference evidence="7 8" key="1">
    <citation type="submission" date="2019-05" db="EMBL/GenBank/DDBJ databases">
        <title>The compact genome of Giardia muris reveals important steps in the evolution of intestinal protozoan parasites.</title>
        <authorList>
            <person name="Xu F."/>
            <person name="Jimenez-Gonzalez A."/>
            <person name="Einarsson E."/>
            <person name="Astvaldsson A."/>
            <person name="Peirasmaki D."/>
            <person name="Eckmann L."/>
            <person name="Andersson J.O."/>
            <person name="Svard S.G."/>
            <person name="Jerlstrom-Hultqvist J."/>
        </authorList>
    </citation>
    <scope>NUCLEOTIDE SEQUENCE [LARGE SCALE GENOMIC DNA]</scope>
    <source>
        <strain evidence="7 8">Roberts-Thomson</strain>
    </source>
</reference>
<dbReference type="Gene3D" id="3.90.550.10">
    <property type="entry name" value="Spore Coat Polysaccharide Biosynthesis Protein SpsA, Chain A"/>
    <property type="match status" value="1"/>
</dbReference>
<dbReference type="Proteomes" id="UP000315496">
    <property type="component" value="Chromosome 2"/>
</dbReference>
<sequence>MDLATLLEQDPCPQPRLAAYVQTLSTNARVALLHSAEGLDLTPALRFSEIREAVDTQVDGFSDLGDRSLNTIDDSQVERVSKAQVCGRELLNAGAVACLILAGGQATRLGATVPKGVYEINFGPEGSCLLEILLRRLRSLSSSIPLILLVSSATEAETRGSLVRHEYFGYDPNLIHFCVQGAYPVVNEQGELVLSEPLKLATAPNGNAGFFDALRHTGLITKLKAQGVRYIHVTGVDNPLMPLCDPTLIGHAGVHDLDVVNMVVPAISGKKEGIVGLRHVSRIWQAPLVSPEVDLELPMASPSVLEYSELPPDFVMTGRYANIISHVFSLEYLAQLSVLAERAQAPLVPYHLAHKKATYYDYVKRMEVTSTEPCVYKFESLIFDIFHFCPIEKFGLVISARERVFAPIKNATGEDSIETARMAYHNALTK</sequence>
<keyword evidence="4" id="KW-0808">Transferase</keyword>
<keyword evidence="5" id="KW-0548">Nucleotidyltransferase</keyword>
<comment type="catalytic activity">
    <reaction evidence="6">
        <text>N-acetyl-alpha-D-glucosamine 1-phosphate + UTP + H(+) = UDP-N-acetyl-alpha-D-glucosamine + diphosphate</text>
        <dbReference type="Rhea" id="RHEA:13509"/>
        <dbReference type="ChEBI" id="CHEBI:15378"/>
        <dbReference type="ChEBI" id="CHEBI:33019"/>
        <dbReference type="ChEBI" id="CHEBI:46398"/>
        <dbReference type="ChEBI" id="CHEBI:57705"/>
        <dbReference type="ChEBI" id="CHEBI:57776"/>
        <dbReference type="EC" id="2.7.7.23"/>
    </reaction>
</comment>
<keyword evidence="8" id="KW-1185">Reference proteome</keyword>
<comment type="caution">
    <text evidence="7">The sequence shown here is derived from an EMBL/GenBank/DDBJ whole genome shotgun (WGS) entry which is preliminary data.</text>
</comment>
<evidence type="ECO:0000313" key="8">
    <source>
        <dbReference type="Proteomes" id="UP000315496"/>
    </source>
</evidence>
<dbReference type="EC" id="2.7.7.23" evidence="3"/>
<protein>
    <recommendedName>
        <fullName evidence="3">UDP-N-acetylglucosamine diphosphorylase</fullName>
        <ecNumber evidence="3">2.7.7.23</ecNumber>
    </recommendedName>
</protein>
<evidence type="ECO:0000256" key="6">
    <source>
        <dbReference type="ARBA" id="ARBA00048493"/>
    </source>
</evidence>
<dbReference type="GO" id="GO:0003977">
    <property type="term" value="F:UDP-N-acetylglucosamine diphosphorylase activity"/>
    <property type="evidence" value="ECO:0007669"/>
    <property type="project" value="UniProtKB-EC"/>
</dbReference>
<evidence type="ECO:0000256" key="5">
    <source>
        <dbReference type="ARBA" id="ARBA00022695"/>
    </source>
</evidence>
<evidence type="ECO:0000256" key="4">
    <source>
        <dbReference type="ARBA" id="ARBA00022679"/>
    </source>
</evidence>
<dbReference type="PANTHER" id="PTHR11952">
    <property type="entry name" value="UDP- GLUCOSE PYROPHOSPHORYLASE"/>
    <property type="match status" value="1"/>
</dbReference>
<dbReference type="AlphaFoldDB" id="A0A4Z1SX85"/>
<evidence type="ECO:0000256" key="2">
    <source>
        <dbReference type="ARBA" id="ARBA00010401"/>
    </source>
</evidence>
<evidence type="ECO:0000256" key="1">
    <source>
        <dbReference type="ARBA" id="ARBA00005208"/>
    </source>
</evidence>
<dbReference type="VEuPathDB" id="GiardiaDB:GMRT_15202"/>
<evidence type="ECO:0000256" key="3">
    <source>
        <dbReference type="ARBA" id="ARBA00012457"/>
    </source>
</evidence>
<comment type="similarity">
    <text evidence="2">Belongs to the UDPGP type 1 family.</text>
</comment>
<dbReference type="InterPro" id="IPR039741">
    <property type="entry name" value="UDP-sugar_pyrophosphorylase"/>
</dbReference>
<name>A0A4Z1SX85_GIAMU</name>
<dbReference type="GO" id="GO:0006048">
    <property type="term" value="P:UDP-N-acetylglucosamine biosynthetic process"/>
    <property type="evidence" value="ECO:0007669"/>
    <property type="project" value="TreeGrafter"/>
</dbReference>
<dbReference type="Pfam" id="PF01704">
    <property type="entry name" value="UDPGP"/>
    <property type="match status" value="1"/>
</dbReference>
<dbReference type="SUPFAM" id="SSF53448">
    <property type="entry name" value="Nucleotide-diphospho-sugar transferases"/>
    <property type="match status" value="1"/>
</dbReference>
<dbReference type="OrthoDB" id="532420at2759"/>
<organism evidence="7 8">
    <name type="scientific">Giardia muris</name>
    <dbReference type="NCBI Taxonomy" id="5742"/>
    <lineage>
        <taxon>Eukaryota</taxon>
        <taxon>Metamonada</taxon>
        <taxon>Diplomonadida</taxon>
        <taxon>Hexamitidae</taxon>
        <taxon>Giardiinae</taxon>
        <taxon>Giardia</taxon>
    </lineage>
</organism>
<proteinExistence type="inferred from homology"/>
<accession>A0A4Z1SX85</accession>
<dbReference type="InterPro" id="IPR029044">
    <property type="entry name" value="Nucleotide-diphossugar_trans"/>
</dbReference>
<dbReference type="InterPro" id="IPR002618">
    <property type="entry name" value="UDPGP_fam"/>
</dbReference>
<dbReference type="PANTHER" id="PTHR11952:SF2">
    <property type="entry name" value="LD24639P"/>
    <property type="match status" value="1"/>
</dbReference>
<comment type="pathway">
    <text evidence="1">Nucleotide-sugar biosynthesis; UDP-N-acetyl-alpha-D-glucosamine biosynthesis; UDP-N-acetyl-alpha-D-glucosamine from N-acetyl-alpha-D-glucosamine 1-phosphate: step 1/1.</text>
</comment>
<gene>
    <name evidence="7" type="ORF">GMRT_15202</name>
</gene>
<dbReference type="EMBL" id="VDLU01000002">
    <property type="protein sequence ID" value="TNJ28138.1"/>
    <property type="molecule type" value="Genomic_DNA"/>
</dbReference>
<evidence type="ECO:0000313" key="7">
    <source>
        <dbReference type="EMBL" id="TNJ28138.1"/>
    </source>
</evidence>